<dbReference type="InterPro" id="IPR010559">
    <property type="entry name" value="Sig_transdc_His_kin_internal"/>
</dbReference>
<dbReference type="EMBL" id="ASWO01000001">
    <property type="protein sequence ID" value="EOT87269.1"/>
    <property type="molecule type" value="Genomic_DNA"/>
</dbReference>
<comment type="subcellular location">
    <subcellularLocation>
        <location evidence="1">Membrane</location>
    </subcellularLocation>
</comment>
<keyword evidence="2" id="KW-0597">Phosphoprotein</keyword>
<keyword evidence="6" id="KW-0812">Transmembrane</keyword>
<dbReference type="RefSeq" id="WP_016184821.1">
    <property type="nucleotide sequence ID" value="NZ_ASWO01000001.1"/>
</dbReference>
<keyword evidence="9" id="KW-1185">Reference proteome</keyword>
<dbReference type="InterPro" id="IPR036890">
    <property type="entry name" value="HATPase_C_sf"/>
</dbReference>
<proteinExistence type="predicted"/>
<dbReference type="Proteomes" id="UP000015961">
    <property type="component" value="Unassembled WGS sequence"/>
</dbReference>
<protein>
    <recommendedName>
        <fullName evidence="7">HAMP domain-containing protein</fullName>
    </recommendedName>
</protein>
<dbReference type="SMART" id="SM00304">
    <property type="entry name" value="HAMP"/>
    <property type="match status" value="1"/>
</dbReference>
<dbReference type="PANTHER" id="PTHR42713">
    <property type="entry name" value="HISTIDINE KINASE-RELATED"/>
    <property type="match status" value="1"/>
</dbReference>
<evidence type="ECO:0000256" key="6">
    <source>
        <dbReference type="SAM" id="Phobius"/>
    </source>
</evidence>
<dbReference type="PROSITE" id="PS50885">
    <property type="entry name" value="HAMP"/>
    <property type="match status" value="1"/>
</dbReference>
<dbReference type="GO" id="GO:0016020">
    <property type="term" value="C:membrane"/>
    <property type="evidence" value="ECO:0007669"/>
    <property type="project" value="UniProtKB-SubCell"/>
</dbReference>
<keyword evidence="5" id="KW-0175">Coiled coil</keyword>
<dbReference type="PANTHER" id="PTHR42713:SF2">
    <property type="entry name" value="TWO-COMPONENT SENSOR KINASE YESM"/>
    <property type="match status" value="1"/>
</dbReference>
<evidence type="ECO:0000313" key="9">
    <source>
        <dbReference type="Proteomes" id="UP000015961"/>
    </source>
</evidence>
<evidence type="ECO:0000256" key="5">
    <source>
        <dbReference type="SAM" id="Coils"/>
    </source>
</evidence>
<reference evidence="8 9" key="1">
    <citation type="submission" date="2013-03" db="EMBL/GenBank/DDBJ databases">
        <title>The Genome Sequence of Enterococcus sulfureus ATCC_49903 (PacBio/Illumina hybrid assembly).</title>
        <authorList>
            <consortium name="The Broad Institute Genomics Platform"/>
            <consortium name="The Broad Institute Genome Sequencing Center for Infectious Disease"/>
            <person name="Earl A."/>
            <person name="Russ C."/>
            <person name="Gilmore M."/>
            <person name="Surin D."/>
            <person name="Walker B."/>
            <person name="Young S."/>
            <person name="Zeng Q."/>
            <person name="Gargeya S."/>
            <person name="Fitzgerald M."/>
            <person name="Haas B."/>
            <person name="Abouelleil A."/>
            <person name="Allen A.W."/>
            <person name="Alvarado L."/>
            <person name="Arachchi H.M."/>
            <person name="Berlin A.M."/>
            <person name="Chapman S.B."/>
            <person name="Gainer-Dewar J."/>
            <person name="Goldberg J."/>
            <person name="Griggs A."/>
            <person name="Gujja S."/>
            <person name="Hansen M."/>
            <person name="Howarth C."/>
            <person name="Imamovic A."/>
            <person name="Ireland A."/>
            <person name="Larimer J."/>
            <person name="McCowan C."/>
            <person name="Murphy C."/>
            <person name="Pearson M."/>
            <person name="Poon T.W."/>
            <person name="Priest M."/>
            <person name="Roberts A."/>
            <person name="Saif S."/>
            <person name="Shea T."/>
            <person name="Sisk P."/>
            <person name="Sykes S."/>
            <person name="Wortman J."/>
            <person name="Nusbaum C."/>
            <person name="Birren B."/>
        </authorList>
    </citation>
    <scope>NUCLEOTIDE SEQUENCE [LARGE SCALE GENOMIC DNA]</scope>
    <source>
        <strain evidence="8 9">ATCC 49903</strain>
    </source>
</reference>
<organism evidence="8 9">
    <name type="scientific">Enterococcus sulfureus ATCC 49903</name>
    <dbReference type="NCBI Taxonomy" id="1140003"/>
    <lineage>
        <taxon>Bacteria</taxon>
        <taxon>Bacillati</taxon>
        <taxon>Bacillota</taxon>
        <taxon>Bacilli</taxon>
        <taxon>Lactobacillales</taxon>
        <taxon>Enterococcaceae</taxon>
        <taxon>Enterococcus</taxon>
    </lineage>
</organism>
<keyword evidence="3" id="KW-0808">Transferase</keyword>
<dbReference type="eggNOG" id="COG2972">
    <property type="taxonomic scope" value="Bacteria"/>
</dbReference>
<dbReference type="PATRIC" id="fig|1140003.3.peg.324"/>
<dbReference type="AlphaFoldDB" id="S0KXS6"/>
<evidence type="ECO:0000256" key="4">
    <source>
        <dbReference type="ARBA" id="ARBA00022777"/>
    </source>
</evidence>
<evidence type="ECO:0000256" key="2">
    <source>
        <dbReference type="ARBA" id="ARBA00022553"/>
    </source>
</evidence>
<dbReference type="STRING" id="1140003.OMY_00330"/>
<dbReference type="Pfam" id="PF06580">
    <property type="entry name" value="His_kinase"/>
    <property type="match status" value="1"/>
</dbReference>
<dbReference type="Gene3D" id="3.30.565.10">
    <property type="entry name" value="Histidine kinase-like ATPase, C-terminal domain"/>
    <property type="match status" value="1"/>
</dbReference>
<feature type="transmembrane region" description="Helical" evidence="6">
    <location>
        <begin position="21"/>
        <end position="42"/>
    </location>
</feature>
<gene>
    <name evidence="8" type="ORF">I573_00325</name>
</gene>
<name>S0KXS6_9ENTE</name>
<dbReference type="Pfam" id="PF02518">
    <property type="entry name" value="HATPase_c"/>
    <property type="match status" value="1"/>
</dbReference>
<evidence type="ECO:0000259" key="7">
    <source>
        <dbReference type="PROSITE" id="PS50885"/>
    </source>
</evidence>
<dbReference type="InterPro" id="IPR051552">
    <property type="entry name" value="HptR"/>
</dbReference>
<keyword evidence="4" id="KW-0418">Kinase</keyword>
<dbReference type="InterPro" id="IPR003660">
    <property type="entry name" value="HAMP_dom"/>
</dbReference>
<feature type="domain" description="HAMP" evidence="7">
    <location>
        <begin position="304"/>
        <end position="357"/>
    </location>
</feature>
<comment type="caution">
    <text evidence="8">The sequence shown here is derived from an EMBL/GenBank/DDBJ whole genome shotgun (WGS) entry which is preliminary data.</text>
</comment>
<evidence type="ECO:0000313" key="8">
    <source>
        <dbReference type="EMBL" id="EOT87269.1"/>
    </source>
</evidence>
<sequence>MPNPYTRLFKKRYLMNRLMQIYSFVIVGVIVSTAIILCVFMAQMNQKKMQEEMSLLEDRLSNYVVDKENTMSYIYTELTGGNQEIENIRQYLTLSSSAYFDYTQEYWEKTQMDNRLSSKVAGFFTAFPDLERLYVQLDDSPGFLMADRKQPNGKKATGEVPKQDGLVMTRMIMDPFNRTSLGKISAVFSKRTVFGETKQAASYKGIDAFIVDRTDQFIFKSQRFIKQEAAKQLETSYQQTGQIPAIIAQDYDVIDKQTSRDFSFIILGSKRIIWQKNSQVFLQISIVALILIVILLTILKRTFKHYLFQIQRIGQTMHQVATGDLTQKIELDMMQGELLDLSEEINEMIESLDRYIKDNYQLEIQEKDAQMRALQSQINPHFLYNTLEYIRMYAVSKQQLELADVVYAFAALLRNNTQQEKMTTLKKELSFCEKYVYLYQMRYPDCIAYHFDIEPELTEIYLPKFCIQPLIENYFVHGIDYTRTDNAISVKAFREDQEVVIRIKDNGKGMSQERLQAVQAQLTKQNTTSIGMGNVYQRLYHHFGTDFTMTIQSEEQIGTTITLTIKGVEPYVPRDVSR</sequence>
<accession>S0KXS6</accession>
<evidence type="ECO:0000256" key="1">
    <source>
        <dbReference type="ARBA" id="ARBA00004370"/>
    </source>
</evidence>
<dbReference type="GO" id="GO:0000155">
    <property type="term" value="F:phosphorelay sensor kinase activity"/>
    <property type="evidence" value="ECO:0007669"/>
    <property type="project" value="InterPro"/>
</dbReference>
<feature type="coiled-coil region" evidence="5">
    <location>
        <begin position="331"/>
        <end position="377"/>
    </location>
</feature>
<dbReference type="OrthoDB" id="9776552at2"/>
<dbReference type="InterPro" id="IPR003594">
    <property type="entry name" value="HATPase_dom"/>
</dbReference>
<dbReference type="SUPFAM" id="SSF55874">
    <property type="entry name" value="ATPase domain of HSP90 chaperone/DNA topoisomerase II/histidine kinase"/>
    <property type="match status" value="1"/>
</dbReference>
<keyword evidence="6" id="KW-1133">Transmembrane helix</keyword>
<dbReference type="Gene3D" id="6.10.340.10">
    <property type="match status" value="1"/>
</dbReference>
<keyword evidence="6" id="KW-0472">Membrane</keyword>
<feature type="transmembrane region" description="Helical" evidence="6">
    <location>
        <begin position="280"/>
        <end position="299"/>
    </location>
</feature>
<evidence type="ECO:0000256" key="3">
    <source>
        <dbReference type="ARBA" id="ARBA00022679"/>
    </source>
</evidence>